<dbReference type="AlphaFoldDB" id="A0A0V1LVU3"/>
<reference evidence="1 2" key="1">
    <citation type="submission" date="2015-01" db="EMBL/GenBank/DDBJ databases">
        <title>Evolution of Trichinella species and genotypes.</title>
        <authorList>
            <person name="Korhonen P.K."/>
            <person name="Edoardo P."/>
            <person name="Giuseppe L.R."/>
            <person name="Gasser R.B."/>
        </authorList>
    </citation>
    <scope>NUCLEOTIDE SEQUENCE [LARGE SCALE GENOMIC DNA]</scope>
    <source>
        <strain evidence="1">ISS1980</strain>
    </source>
</reference>
<organism evidence="1 2">
    <name type="scientific">Trichinella papuae</name>
    <dbReference type="NCBI Taxonomy" id="268474"/>
    <lineage>
        <taxon>Eukaryota</taxon>
        <taxon>Metazoa</taxon>
        <taxon>Ecdysozoa</taxon>
        <taxon>Nematoda</taxon>
        <taxon>Enoplea</taxon>
        <taxon>Dorylaimia</taxon>
        <taxon>Trichinellida</taxon>
        <taxon>Trichinellidae</taxon>
        <taxon>Trichinella</taxon>
    </lineage>
</organism>
<evidence type="ECO:0000313" key="1">
    <source>
        <dbReference type="EMBL" id="KRZ63637.1"/>
    </source>
</evidence>
<evidence type="ECO:0000313" key="2">
    <source>
        <dbReference type="Proteomes" id="UP000054843"/>
    </source>
</evidence>
<accession>A0A0V1LVU3</accession>
<keyword evidence="2" id="KW-1185">Reference proteome</keyword>
<protein>
    <submittedName>
        <fullName evidence="1">Uncharacterized protein</fullName>
    </submittedName>
</protein>
<sequence length="34" mass="4109">MPFKRYFKEIQPQYIKKFIIPKSALFNKEVSDSS</sequence>
<comment type="caution">
    <text evidence="1">The sequence shown here is derived from an EMBL/GenBank/DDBJ whole genome shotgun (WGS) entry which is preliminary data.</text>
</comment>
<dbReference type="EMBL" id="JYDO01002233">
    <property type="protein sequence ID" value="KRZ63637.1"/>
    <property type="molecule type" value="Genomic_DNA"/>
</dbReference>
<proteinExistence type="predicted"/>
<dbReference type="Proteomes" id="UP000054843">
    <property type="component" value="Unassembled WGS sequence"/>
</dbReference>
<name>A0A0V1LVU3_9BILA</name>
<gene>
    <name evidence="1" type="ORF">T10_6241</name>
</gene>